<feature type="domain" description="BACON" evidence="12">
    <location>
        <begin position="884"/>
        <end position="953"/>
    </location>
</feature>
<dbReference type="InterPro" id="IPR011096">
    <property type="entry name" value="FTP_domain"/>
</dbReference>
<name>A0A3A4NKQ7_ABYX5</name>
<dbReference type="InterPro" id="IPR013783">
    <property type="entry name" value="Ig-like_fold"/>
</dbReference>
<keyword evidence="5" id="KW-0378">Hydrolase</keyword>
<keyword evidence="4" id="KW-0732">Signal</keyword>
<dbReference type="CDD" id="cd09597">
    <property type="entry name" value="M4_TLP"/>
    <property type="match status" value="1"/>
</dbReference>
<dbReference type="Gene3D" id="3.10.450.490">
    <property type="match status" value="1"/>
</dbReference>
<dbReference type="InterPro" id="IPR001570">
    <property type="entry name" value="Peptidase_M4_C_domain"/>
</dbReference>
<gene>
    <name evidence="13" type="ORF">C4520_18620</name>
</gene>
<feature type="active site" description="Proton donor" evidence="8">
    <location>
        <position position="456"/>
    </location>
</feature>
<dbReference type="Proteomes" id="UP000265882">
    <property type="component" value="Unassembled WGS sequence"/>
</dbReference>
<keyword evidence="3" id="KW-0479">Metal-binding</keyword>
<comment type="similarity">
    <text evidence="1">Belongs to the peptidase M4 family.</text>
</comment>
<dbReference type="SMART" id="SM00710">
    <property type="entry name" value="PbH1"/>
    <property type="match status" value="5"/>
</dbReference>
<accession>A0A3A4NKQ7</accession>
<feature type="domain" description="Peptidase M4 C-terminal" evidence="10">
    <location>
        <begin position="367"/>
        <end position="540"/>
    </location>
</feature>
<dbReference type="SUPFAM" id="SSF55486">
    <property type="entry name" value="Metalloproteases ('zincins'), catalytic domain"/>
    <property type="match status" value="1"/>
</dbReference>
<dbReference type="PRINTS" id="PR00730">
    <property type="entry name" value="THERMOLYSIN"/>
</dbReference>
<dbReference type="Pfam" id="PF02868">
    <property type="entry name" value="Peptidase_M4_C"/>
    <property type="match status" value="1"/>
</dbReference>
<evidence type="ECO:0000259" key="9">
    <source>
        <dbReference type="Pfam" id="PF01447"/>
    </source>
</evidence>
<dbReference type="Pfam" id="PF19190">
    <property type="entry name" value="BACON_2"/>
    <property type="match status" value="2"/>
</dbReference>
<evidence type="ECO:0000313" key="13">
    <source>
        <dbReference type="EMBL" id="RJP16034.1"/>
    </source>
</evidence>
<dbReference type="EMBL" id="QZKU01000128">
    <property type="protein sequence ID" value="RJP16034.1"/>
    <property type="molecule type" value="Genomic_DNA"/>
</dbReference>
<evidence type="ECO:0000256" key="8">
    <source>
        <dbReference type="PIRSR" id="PIRSR623612-1"/>
    </source>
</evidence>
<dbReference type="AlphaFoldDB" id="A0A3A4NKQ7"/>
<keyword evidence="6" id="KW-0862">Zinc</keyword>
<dbReference type="Gene3D" id="3.10.170.10">
    <property type="match status" value="1"/>
</dbReference>
<dbReference type="Pfam" id="PF07504">
    <property type="entry name" value="FTP"/>
    <property type="match status" value="1"/>
</dbReference>
<evidence type="ECO:0000256" key="6">
    <source>
        <dbReference type="ARBA" id="ARBA00022833"/>
    </source>
</evidence>
<evidence type="ECO:0000256" key="4">
    <source>
        <dbReference type="ARBA" id="ARBA00022729"/>
    </source>
</evidence>
<evidence type="ECO:0000259" key="11">
    <source>
        <dbReference type="Pfam" id="PF07504"/>
    </source>
</evidence>
<protein>
    <submittedName>
        <fullName evidence="13">Uncharacterized protein</fullName>
    </submittedName>
</protein>
<organism evidence="13 14">
    <name type="scientific">Abyssobacteria bacterium (strain SURF_5)</name>
    <dbReference type="NCBI Taxonomy" id="2093360"/>
    <lineage>
        <taxon>Bacteria</taxon>
        <taxon>Pseudomonadati</taxon>
        <taxon>Candidatus Hydrogenedentota</taxon>
        <taxon>Candidatus Abyssobacteria</taxon>
    </lineage>
</organism>
<dbReference type="InterPro" id="IPR011050">
    <property type="entry name" value="Pectin_lyase_fold/virulence"/>
</dbReference>
<evidence type="ECO:0000256" key="5">
    <source>
        <dbReference type="ARBA" id="ARBA00022801"/>
    </source>
</evidence>
<dbReference type="GO" id="GO:0006508">
    <property type="term" value="P:proteolysis"/>
    <property type="evidence" value="ECO:0007669"/>
    <property type="project" value="UniProtKB-KW"/>
</dbReference>
<dbReference type="GO" id="GO:0046872">
    <property type="term" value="F:metal ion binding"/>
    <property type="evidence" value="ECO:0007669"/>
    <property type="project" value="UniProtKB-KW"/>
</dbReference>
<dbReference type="PANTHER" id="PTHR33794:SF1">
    <property type="entry name" value="BACILLOLYSIN"/>
    <property type="match status" value="1"/>
</dbReference>
<dbReference type="Gene3D" id="2.160.20.10">
    <property type="entry name" value="Single-stranded right-handed beta-helix, Pectin lyase-like"/>
    <property type="match status" value="1"/>
</dbReference>
<feature type="domain" description="Peptidase M4" evidence="9">
    <location>
        <begin position="271"/>
        <end position="364"/>
    </location>
</feature>
<feature type="domain" description="BACON" evidence="12">
    <location>
        <begin position="973"/>
        <end position="1050"/>
    </location>
</feature>
<evidence type="ECO:0000256" key="7">
    <source>
        <dbReference type="ARBA" id="ARBA00023049"/>
    </source>
</evidence>
<dbReference type="InterPro" id="IPR023612">
    <property type="entry name" value="Peptidase_M4"/>
</dbReference>
<evidence type="ECO:0000256" key="1">
    <source>
        <dbReference type="ARBA" id="ARBA00009388"/>
    </source>
</evidence>
<evidence type="ECO:0000259" key="10">
    <source>
        <dbReference type="Pfam" id="PF02868"/>
    </source>
</evidence>
<reference evidence="13 14" key="1">
    <citation type="journal article" date="2017" name="ISME J.">
        <title>Energy and carbon metabolisms in a deep terrestrial subsurface fluid microbial community.</title>
        <authorList>
            <person name="Momper L."/>
            <person name="Jungbluth S.P."/>
            <person name="Lee M.D."/>
            <person name="Amend J.P."/>
        </authorList>
    </citation>
    <scope>NUCLEOTIDE SEQUENCE [LARGE SCALE GENOMIC DNA]</scope>
    <source>
        <strain evidence="13">SURF_5</strain>
    </source>
</reference>
<dbReference type="InterPro" id="IPR012334">
    <property type="entry name" value="Pectin_lyas_fold"/>
</dbReference>
<dbReference type="SUPFAM" id="SSF51126">
    <property type="entry name" value="Pectin lyase-like"/>
    <property type="match status" value="1"/>
</dbReference>
<dbReference type="InterPro" id="IPR006626">
    <property type="entry name" value="PbH1"/>
</dbReference>
<dbReference type="InterPro" id="IPR027268">
    <property type="entry name" value="Peptidase_M4/M1_CTD_sf"/>
</dbReference>
<evidence type="ECO:0000313" key="14">
    <source>
        <dbReference type="Proteomes" id="UP000265882"/>
    </source>
</evidence>
<dbReference type="Gene3D" id="2.60.40.10">
    <property type="entry name" value="Immunoglobulins"/>
    <property type="match status" value="2"/>
</dbReference>
<dbReference type="Pfam" id="PF01447">
    <property type="entry name" value="Peptidase_M4"/>
    <property type="match status" value="1"/>
</dbReference>
<feature type="active site" evidence="8">
    <location>
        <position position="357"/>
    </location>
</feature>
<comment type="caution">
    <text evidence="13">The sequence shown here is derived from an EMBL/GenBank/DDBJ whole genome shotgun (WGS) entry which is preliminary data.</text>
</comment>
<sequence>MNRYRSAYIITVSIIMLLSLPPYAFAFRAQQGNAILSQGHDGSNLLSDLRTVHVRSSQKVSGGNVGKAAVEAVSSFMTAANSEAVVARIQRDELGFTHIRLEQRYRGLPVVGGQLIVHLNSKDEIYLIHGKYLPALRVSTQPGTDSKAALQVGYAAMAGKAGTRLARQPSLVIYGSHLAYHFVIAYSGESPGQWLFYVDAHSGELIVGYNSIRFAGPTGVGSHQEVSGYRLPGEDGALAAMAGWEEDNGNFFVYNFDNVWGVYDEDVVDWEQQAISFWDGADPAAVSLGFNFSLIQSWVMNTMSRNSFDGAGGFARANAHTGDLYVNAYWDGSDFHFGDGDGVTANPLAVLDIAAHEYGHAITEHTSGLIYEYESGALDESFADIMGAAVEFAFQPDGTGAYPLGNPGQSDWLIGEDSWLESEALRDLRDPQRFGQPSFYEGTNWYVGPDDNGGVHTNNGVQNFVFYLLAQGGSGVNDGEPYNVTGIGIANAAAVAMRANMYYLLPSSQFIDARSAWVDAAADLGFSTGPVKDAWEAVGVGGFVVPDDYPTIQEAINASANGDVVIVRDGIYTGPGNTNVRFYGKQITVRSQNGPQNCVIDCQNSARGFIFTESETSSSKLVGVTITNGFALGNGGGICIDGSSPTVANCVVSNCGTSAPTSHVILDNDDIGNGGGIYLAESASAFERCIIAGNTSASDGAGMYCTYSSISIINCNIVGNSTAEDGGGIEANSNASVMITNCSIVGNTASERGGGIDCINGSNVTVTNSILWDNSGTGSQIGIAGWDNPSSVTVRYSDVMGGSGGVHIDPPDWCPDCALYWEAGNIDANPQFAGVGNYHLLASSPCIDAGTAAGAPDEDIEEDLRPFAAGFDMGSDEYVGDCEYSVSPMSQTFGPDGGDGVIDVTTDDWCDWNAISNADWIHITWGSGGGGNGTVYYSVSSNPSTSPRLGSINVEDQSFPIQQEALTCSYSISPEFTSFDPFGGPGSVSVIAPGDCDWSAQSNSSWIVVTSGGSGTGNGMVNYNVSANYTGRTRNGTITIATNTFTVTQPTACFLTTIHLTSPQNEAVLTSAPTFTWMSDACPGDIFAVDIAVPPWVSFWSTYNNLGLRIIQPYWTMPENLWSQIPSGATVYWRVRGRNGYQNPPAIINSDEVWRFRKN</sequence>
<evidence type="ECO:0000256" key="2">
    <source>
        <dbReference type="ARBA" id="ARBA00022670"/>
    </source>
</evidence>
<dbReference type="InterPro" id="IPR050728">
    <property type="entry name" value="Zinc_Metalloprotease_M4"/>
</dbReference>
<dbReference type="GO" id="GO:0004222">
    <property type="term" value="F:metalloendopeptidase activity"/>
    <property type="evidence" value="ECO:0007669"/>
    <property type="project" value="InterPro"/>
</dbReference>
<dbReference type="InterPro" id="IPR059226">
    <property type="entry name" value="Choice_anch_Q_dom"/>
</dbReference>
<dbReference type="InterPro" id="IPR013856">
    <property type="entry name" value="Peptidase_M4_domain"/>
</dbReference>
<keyword evidence="2" id="KW-0645">Protease</keyword>
<dbReference type="InterPro" id="IPR024361">
    <property type="entry name" value="BACON"/>
</dbReference>
<evidence type="ECO:0000256" key="3">
    <source>
        <dbReference type="ARBA" id="ARBA00022723"/>
    </source>
</evidence>
<dbReference type="CDD" id="cd14948">
    <property type="entry name" value="BACON"/>
    <property type="match status" value="2"/>
</dbReference>
<keyword evidence="7" id="KW-0482">Metalloprotease</keyword>
<dbReference type="NCBIfam" id="NF041518">
    <property type="entry name" value="choice_anch_Q"/>
    <property type="match status" value="1"/>
</dbReference>
<feature type="domain" description="FTP" evidence="11">
    <location>
        <begin position="86"/>
        <end position="131"/>
    </location>
</feature>
<evidence type="ECO:0000259" key="12">
    <source>
        <dbReference type="Pfam" id="PF19190"/>
    </source>
</evidence>
<proteinExistence type="inferred from homology"/>
<dbReference type="PANTHER" id="PTHR33794">
    <property type="entry name" value="BACILLOLYSIN"/>
    <property type="match status" value="1"/>
</dbReference>
<dbReference type="Gene3D" id="1.10.390.10">
    <property type="entry name" value="Neutral Protease Domain 2"/>
    <property type="match status" value="1"/>
</dbReference>